<reference evidence="7 8" key="1">
    <citation type="journal article" date="2023" name="G3 (Bethesda)">
        <title>A chromosome-length genome assembly and annotation of blackberry (Rubus argutus, cv. 'Hillquist').</title>
        <authorList>
            <person name="Bruna T."/>
            <person name="Aryal R."/>
            <person name="Dudchenko O."/>
            <person name="Sargent D.J."/>
            <person name="Mead D."/>
            <person name="Buti M."/>
            <person name="Cavallini A."/>
            <person name="Hytonen T."/>
            <person name="Andres J."/>
            <person name="Pham M."/>
            <person name="Weisz D."/>
            <person name="Mascagni F."/>
            <person name="Usai G."/>
            <person name="Natali L."/>
            <person name="Bassil N."/>
            <person name="Fernandez G.E."/>
            <person name="Lomsadze A."/>
            <person name="Armour M."/>
            <person name="Olukolu B."/>
            <person name="Poorten T."/>
            <person name="Britton C."/>
            <person name="Davik J."/>
            <person name="Ashrafi H."/>
            <person name="Aiden E.L."/>
            <person name="Borodovsky M."/>
            <person name="Worthington M."/>
        </authorList>
    </citation>
    <scope>NUCLEOTIDE SEQUENCE [LARGE SCALE GENOMIC DNA]</scope>
    <source>
        <strain evidence="7">PI 553951</strain>
    </source>
</reference>
<dbReference type="Proteomes" id="UP001457282">
    <property type="component" value="Unassembled WGS sequence"/>
</dbReference>
<comment type="caution">
    <text evidence="7">The sequence shown here is derived from an EMBL/GenBank/DDBJ whole genome shotgun (WGS) entry which is preliminary data.</text>
</comment>
<feature type="domain" description="Fe2OG dioxygenase" evidence="6">
    <location>
        <begin position="110"/>
        <end position="211"/>
    </location>
</feature>
<accession>A0AAW1YB15</accession>
<keyword evidence="8" id="KW-1185">Reference proteome</keyword>
<name>A0AAW1YB15_RUBAR</name>
<evidence type="ECO:0000256" key="3">
    <source>
        <dbReference type="ARBA" id="ARBA00023002"/>
    </source>
</evidence>
<keyword evidence="2 5" id="KW-0479">Metal-binding</keyword>
<organism evidence="7 8">
    <name type="scientific">Rubus argutus</name>
    <name type="common">Southern blackberry</name>
    <dbReference type="NCBI Taxonomy" id="59490"/>
    <lineage>
        <taxon>Eukaryota</taxon>
        <taxon>Viridiplantae</taxon>
        <taxon>Streptophyta</taxon>
        <taxon>Embryophyta</taxon>
        <taxon>Tracheophyta</taxon>
        <taxon>Spermatophyta</taxon>
        <taxon>Magnoliopsida</taxon>
        <taxon>eudicotyledons</taxon>
        <taxon>Gunneridae</taxon>
        <taxon>Pentapetalae</taxon>
        <taxon>rosids</taxon>
        <taxon>fabids</taxon>
        <taxon>Rosales</taxon>
        <taxon>Rosaceae</taxon>
        <taxon>Rosoideae</taxon>
        <taxon>Rosoideae incertae sedis</taxon>
        <taxon>Rubus</taxon>
    </lineage>
</organism>
<dbReference type="SUPFAM" id="SSF51197">
    <property type="entry name" value="Clavaminate synthase-like"/>
    <property type="match status" value="1"/>
</dbReference>
<dbReference type="InterPro" id="IPR027443">
    <property type="entry name" value="IPNS-like_sf"/>
</dbReference>
<dbReference type="GO" id="GO:0046872">
    <property type="term" value="F:metal ion binding"/>
    <property type="evidence" value="ECO:0007669"/>
    <property type="project" value="UniProtKB-KW"/>
</dbReference>
<dbReference type="InterPro" id="IPR044861">
    <property type="entry name" value="IPNS-like_FE2OG_OXY"/>
</dbReference>
<dbReference type="PROSITE" id="PS51471">
    <property type="entry name" value="FE2OG_OXY"/>
    <property type="match status" value="1"/>
</dbReference>
<dbReference type="PANTHER" id="PTHR10209">
    <property type="entry name" value="OXIDOREDUCTASE, 2OG-FE II OXYGENASE FAMILY PROTEIN"/>
    <property type="match status" value="1"/>
</dbReference>
<dbReference type="Pfam" id="PF03171">
    <property type="entry name" value="2OG-FeII_Oxy"/>
    <property type="match status" value="1"/>
</dbReference>
<evidence type="ECO:0000313" key="8">
    <source>
        <dbReference type="Proteomes" id="UP001457282"/>
    </source>
</evidence>
<evidence type="ECO:0000256" key="2">
    <source>
        <dbReference type="ARBA" id="ARBA00022723"/>
    </source>
</evidence>
<keyword evidence="4 5" id="KW-0408">Iron</keyword>
<dbReference type="AlphaFoldDB" id="A0AAW1YB15"/>
<evidence type="ECO:0000256" key="1">
    <source>
        <dbReference type="ARBA" id="ARBA00008056"/>
    </source>
</evidence>
<evidence type="ECO:0000256" key="5">
    <source>
        <dbReference type="RuleBase" id="RU003682"/>
    </source>
</evidence>
<comment type="similarity">
    <text evidence="1 5">Belongs to the iron/ascorbate-dependent oxidoreductase family.</text>
</comment>
<gene>
    <name evidence="7" type="ORF">M0R45_010663</name>
</gene>
<keyword evidence="3 5" id="KW-0560">Oxidoreductase</keyword>
<dbReference type="GO" id="GO:0051213">
    <property type="term" value="F:dioxygenase activity"/>
    <property type="evidence" value="ECO:0007669"/>
    <property type="project" value="UniProtKB-ARBA"/>
</dbReference>
<dbReference type="PRINTS" id="PR00682">
    <property type="entry name" value="IPNSYNTHASE"/>
</dbReference>
<proteinExistence type="inferred from homology"/>
<evidence type="ECO:0000313" key="7">
    <source>
        <dbReference type="EMBL" id="KAK9945133.1"/>
    </source>
</evidence>
<sequence>MEEVLKGVARFHEQPQEAKMAWYSRDFTKKVNYYSNGDLRASTPADWRDTLSCKVTDDQSEFEAALPQVCRVEISEYIKHITGVQDKLSELLSEALGLGSDHLASMRCFKSLSFSCHYYPICPEPDLTLGITKHSDSSFITLLLQNGVGGLQVLHQNVWFDVPPLQGALVVNLGDWMQIISNDKFKSVEHRVLATRAVEPRTSVACYFITNDLLKPYGPIKDLISEINPPIYKDINFGEYAAYRRMKGQDGNSALPHFRLLQ</sequence>
<evidence type="ECO:0000256" key="4">
    <source>
        <dbReference type="ARBA" id="ARBA00023004"/>
    </source>
</evidence>
<dbReference type="Gene3D" id="2.60.120.330">
    <property type="entry name" value="B-lactam Antibiotic, Isopenicillin N Synthase, Chain"/>
    <property type="match status" value="1"/>
</dbReference>
<evidence type="ECO:0000259" key="6">
    <source>
        <dbReference type="PROSITE" id="PS51471"/>
    </source>
</evidence>
<protein>
    <recommendedName>
        <fullName evidence="6">Fe2OG dioxygenase domain-containing protein</fullName>
    </recommendedName>
</protein>
<dbReference type="EMBL" id="JBEDUW010000002">
    <property type="protein sequence ID" value="KAK9945133.1"/>
    <property type="molecule type" value="Genomic_DNA"/>
</dbReference>
<dbReference type="PANTHER" id="PTHR10209:SF714">
    <property type="entry name" value="1-AMINOCYCLOPROPANE-1-CARBOXYLATE OXIDASE HOMOLOG 11-RELATED"/>
    <property type="match status" value="1"/>
</dbReference>
<dbReference type="InterPro" id="IPR005123">
    <property type="entry name" value="Oxoglu/Fe-dep_dioxygenase_dom"/>
</dbReference>